<proteinExistence type="predicted"/>
<protein>
    <submittedName>
        <fullName evidence="2">Uncharacterized protein</fullName>
    </submittedName>
</protein>
<comment type="caution">
    <text evidence="2">The sequence shown here is derived from an EMBL/GenBank/DDBJ whole genome shotgun (WGS) entry which is preliminary data.</text>
</comment>
<dbReference type="EMBL" id="CAVNYO010000409">
    <property type="protein sequence ID" value="CAK5276529.1"/>
    <property type="molecule type" value="Genomic_DNA"/>
</dbReference>
<keyword evidence="3" id="KW-1185">Reference proteome</keyword>
<evidence type="ECO:0000313" key="3">
    <source>
        <dbReference type="Proteomes" id="UP001295794"/>
    </source>
</evidence>
<dbReference type="EMBL" id="CAVNYO010000401">
    <property type="protein sequence ID" value="CAK5274287.1"/>
    <property type="molecule type" value="Genomic_DNA"/>
</dbReference>
<sequence>NDVQLRGACDVCRDLDRDGVIELTTRGTRSLDVESGVEFAVVQDSSNVAGRRFDSAREQADDHGSLDGAGLHERLGEYKRLTRPSGQCLRWETEWLCPARRTRIRASRQRAWR</sequence>
<dbReference type="AlphaFoldDB" id="A0AAD2HKF4"/>
<dbReference type="Proteomes" id="UP001295794">
    <property type="component" value="Unassembled WGS sequence"/>
</dbReference>
<feature type="non-terminal residue" evidence="2">
    <location>
        <position position="1"/>
    </location>
</feature>
<organism evidence="2 3">
    <name type="scientific">Mycena citricolor</name>
    <dbReference type="NCBI Taxonomy" id="2018698"/>
    <lineage>
        <taxon>Eukaryota</taxon>
        <taxon>Fungi</taxon>
        <taxon>Dikarya</taxon>
        <taxon>Basidiomycota</taxon>
        <taxon>Agaricomycotina</taxon>
        <taxon>Agaricomycetes</taxon>
        <taxon>Agaricomycetidae</taxon>
        <taxon>Agaricales</taxon>
        <taxon>Marasmiineae</taxon>
        <taxon>Mycenaceae</taxon>
        <taxon>Mycena</taxon>
    </lineage>
</organism>
<evidence type="ECO:0000313" key="2">
    <source>
        <dbReference type="EMBL" id="CAK5276529.1"/>
    </source>
</evidence>
<gene>
    <name evidence="1" type="ORF">MYCIT1_LOCUS21383</name>
    <name evidence="2" type="ORF">MYCIT1_LOCUS24868</name>
</gene>
<name>A0AAD2HKF4_9AGAR</name>
<reference evidence="2" key="1">
    <citation type="submission" date="2023-11" db="EMBL/GenBank/DDBJ databases">
        <authorList>
            <person name="De Vega J J."/>
            <person name="De Vega J J."/>
        </authorList>
    </citation>
    <scope>NUCLEOTIDE SEQUENCE</scope>
</reference>
<accession>A0AAD2HKF4</accession>
<evidence type="ECO:0000313" key="1">
    <source>
        <dbReference type="EMBL" id="CAK5274287.1"/>
    </source>
</evidence>